<comment type="subcellular location">
    <subcellularLocation>
        <location evidence="1">Cytoplasm</location>
    </subcellularLocation>
</comment>
<dbReference type="PROSITE" id="PS00369">
    <property type="entry name" value="PTS_HPR_HIS"/>
    <property type="match status" value="1"/>
</dbReference>
<dbReference type="RefSeq" id="WP_120163490.1">
    <property type="nucleotide sequence ID" value="NZ_CACSJK010000005.1"/>
</dbReference>
<evidence type="ECO:0000256" key="3">
    <source>
        <dbReference type="ARBA" id="ARBA00022490"/>
    </source>
</evidence>
<dbReference type="InterPro" id="IPR050399">
    <property type="entry name" value="HPr"/>
</dbReference>
<evidence type="ECO:0000256" key="7">
    <source>
        <dbReference type="ARBA" id="ARBA00041734"/>
    </source>
</evidence>
<organism evidence="9 10">
    <name type="scientific">Rahnella variigena</name>
    <dbReference type="NCBI Taxonomy" id="574964"/>
    <lineage>
        <taxon>Bacteria</taxon>
        <taxon>Pseudomonadati</taxon>
        <taxon>Pseudomonadota</taxon>
        <taxon>Gammaproteobacteria</taxon>
        <taxon>Enterobacterales</taxon>
        <taxon>Yersiniaceae</taxon>
        <taxon>Rahnella</taxon>
    </lineage>
</organism>
<evidence type="ECO:0000259" key="8">
    <source>
        <dbReference type="PROSITE" id="PS51350"/>
    </source>
</evidence>
<evidence type="ECO:0000256" key="5">
    <source>
        <dbReference type="ARBA" id="ARBA00037424"/>
    </source>
</evidence>
<dbReference type="PRINTS" id="PR00107">
    <property type="entry name" value="PHOSPHOCPHPR"/>
</dbReference>
<dbReference type="Pfam" id="PF00381">
    <property type="entry name" value="PTS-HPr"/>
    <property type="match status" value="1"/>
</dbReference>
<evidence type="ECO:0000256" key="4">
    <source>
        <dbReference type="ARBA" id="ARBA00022683"/>
    </source>
</evidence>
<sequence>MIKETLTLNNKTGLHARPASAIAKIVGKCQSKVEFISRDKVIKGKSVIGLMTAGITGGAKVEVICEGTDEEAVFLEIKALFNAGFGEE</sequence>
<keyword evidence="3" id="KW-0963">Cytoplasm</keyword>
<dbReference type="CDD" id="cd00367">
    <property type="entry name" value="PTS-HPr_like"/>
    <property type="match status" value="1"/>
</dbReference>
<evidence type="ECO:0000256" key="6">
    <source>
        <dbReference type="ARBA" id="ARBA00040081"/>
    </source>
</evidence>
<protein>
    <recommendedName>
        <fullName evidence="6">Phosphocarrier protein NPr</fullName>
    </recommendedName>
    <alternativeName>
        <fullName evidence="7">Nitrogen-related HPr</fullName>
    </alternativeName>
</protein>
<dbReference type="NCBIfam" id="TIGR01003">
    <property type="entry name" value="PTS_HPr_family"/>
    <property type="match status" value="1"/>
</dbReference>
<keyword evidence="10" id="KW-1185">Reference proteome</keyword>
<comment type="similarity">
    <text evidence="2">Belongs to the HPr family.</text>
</comment>
<feature type="domain" description="HPr" evidence="8">
    <location>
        <begin position="1"/>
        <end position="88"/>
    </location>
</feature>
<dbReference type="PANTHER" id="PTHR33705:SF2">
    <property type="entry name" value="PHOSPHOCARRIER PROTEIN NPR"/>
    <property type="match status" value="1"/>
</dbReference>
<name>A0ABX9PRZ8_9GAMM</name>
<dbReference type="GeneID" id="302707668"/>
<gene>
    <name evidence="9" type="ORF">CKQ54_02505</name>
</gene>
<comment type="function">
    <text evidence="5">Component of the phosphoenolpyruvate-dependent nitrogen-metabolic phosphotransferase system (nitrogen-metabolic PTS), that seems to be involved in regulating nitrogen metabolism. The phosphoryl group from phosphoenolpyruvate (PEP) is transferred to the phosphoryl carrier protein NPr by enzyme I-Ntr. Phospho-NPr then transfers it to EIIA-Ntr. Could function in the transcriptional regulation of sigma-54 dependent operons in conjunction with the NPr (PtsO) and EIIA-Ntr (PtsN) proteins.</text>
</comment>
<keyword evidence="4" id="KW-0598">Phosphotransferase system</keyword>
<dbReference type="InterPro" id="IPR000032">
    <property type="entry name" value="HPr-like"/>
</dbReference>
<evidence type="ECO:0000313" key="10">
    <source>
        <dbReference type="Proteomes" id="UP000284853"/>
    </source>
</evidence>
<proteinExistence type="inferred from homology"/>
<dbReference type="SUPFAM" id="SSF55594">
    <property type="entry name" value="HPr-like"/>
    <property type="match status" value="1"/>
</dbReference>
<dbReference type="PROSITE" id="PS51350">
    <property type="entry name" value="PTS_HPR_DOM"/>
    <property type="match status" value="1"/>
</dbReference>
<dbReference type="Proteomes" id="UP000284853">
    <property type="component" value="Unassembled WGS sequence"/>
</dbReference>
<dbReference type="InterPro" id="IPR035895">
    <property type="entry name" value="HPr-like_sf"/>
</dbReference>
<accession>A0ABX9PRZ8</accession>
<dbReference type="EMBL" id="NSDJ01000001">
    <property type="protein sequence ID" value="RKF67330.1"/>
    <property type="molecule type" value="Genomic_DNA"/>
</dbReference>
<dbReference type="PANTHER" id="PTHR33705">
    <property type="entry name" value="PHOSPHOCARRIER PROTEIN HPR"/>
    <property type="match status" value="1"/>
</dbReference>
<reference evidence="9 10" key="1">
    <citation type="submission" date="2017-08" db="EMBL/GenBank/DDBJ databases">
        <title>Comparative genomics of bacteria isolated from necrotic lesions of AOD affected trees.</title>
        <authorList>
            <person name="Doonan J."/>
            <person name="Denman S."/>
            <person name="Mcdonald J.E."/>
        </authorList>
    </citation>
    <scope>NUCLEOTIDE SEQUENCE [LARGE SCALE GENOMIC DNA]</scope>
    <source>
        <strain evidence="9 10">CIP 105588</strain>
    </source>
</reference>
<evidence type="ECO:0000256" key="2">
    <source>
        <dbReference type="ARBA" id="ARBA00010736"/>
    </source>
</evidence>
<dbReference type="Gene3D" id="3.30.1340.10">
    <property type="entry name" value="HPr-like"/>
    <property type="match status" value="1"/>
</dbReference>
<comment type="caution">
    <text evidence="9">The sequence shown here is derived from an EMBL/GenBank/DDBJ whole genome shotgun (WGS) entry which is preliminary data.</text>
</comment>
<evidence type="ECO:0000256" key="1">
    <source>
        <dbReference type="ARBA" id="ARBA00004496"/>
    </source>
</evidence>
<dbReference type="InterPro" id="IPR001020">
    <property type="entry name" value="PTS_HPr_His_P_site"/>
</dbReference>
<evidence type="ECO:0000313" key="9">
    <source>
        <dbReference type="EMBL" id="RKF67330.1"/>
    </source>
</evidence>